<reference evidence="2 3" key="1">
    <citation type="journal article" date="2023" name="G3 (Bethesda)">
        <title>A chromosome-length genome assembly and annotation of blackberry (Rubus argutus, cv. 'Hillquist').</title>
        <authorList>
            <person name="Bruna T."/>
            <person name="Aryal R."/>
            <person name="Dudchenko O."/>
            <person name="Sargent D.J."/>
            <person name="Mead D."/>
            <person name="Buti M."/>
            <person name="Cavallini A."/>
            <person name="Hytonen T."/>
            <person name="Andres J."/>
            <person name="Pham M."/>
            <person name="Weisz D."/>
            <person name="Mascagni F."/>
            <person name="Usai G."/>
            <person name="Natali L."/>
            <person name="Bassil N."/>
            <person name="Fernandez G.E."/>
            <person name="Lomsadze A."/>
            <person name="Armour M."/>
            <person name="Olukolu B."/>
            <person name="Poorten T."/>
            <person name="Britton C."/>
            <person name="Davik J."/>
            <person name="Ashrafi H."/>
            <person name="Aiden E.L."/>
            <person name="Borodovsky M."/>
            <person name="Worthington M."/>
        </authorList>
    </citation>
    <scope>NUCLEOTIDE SEQUENCE [LARGE SCALE GENOMIC DNA]</scope>
    <source>
        <strain evidence="2">PI 553951</strain>
    </source>
</reference>
<feature type="compositionally biased region" description="Acidic residues" evidence="1">
    <location>
        <begin position="42"/>
        <end position="57"/>
    </location>
</feature>
<evidence type="ECO:0000256" key="1">
    <source>
        <dbReference type="SAM" id="MobiDB-lite"/>
    </source>
</evidence>
<accession>A0AAW1XBE3</accession>
<dbReference type="Proteomes" id="UP001457282">
    <property type="component" value="Unassembled WGS sequence"/>
</dbReference>
<feature type="region of interest" description="Disordered" evidence="1">
    <location>
        <begin position="37"/>
        <end position="62"/>
    </location>
</feature>
<proteinExistence type="predicted"/>
<organism evidence="2 3">
    <name type="scientific">Rubus argutus</name>
    <name type="common">Southern blackberry</name>
    <dbReference type="NCBI Taxonomy" id="59490"/>
    <lineage>
        <taxon>Eukaryota</taxon>
        <taxon>Viridiplantae</taxon>
        <taxon>Streptophyta</taxon>
        <taxon>Embryophyta</taxon>
        <taxon>Tracheophyta</taxon>
        <taxon>Spermatophyta</taxon>
        <taxon>Magnoliopsida</taxon>
        <taxon>eudicotyledons</taxon>
        <taxon>Gunneridae</taxon>
        <taxon>Pentapetalae</taxon>
        <taxon>rosids</taxon>
        <taxon>fabids</taxon>
        <taxon>Rosales</taxon>
        <taxon>Rosaceae</taxon>
        <taxon>Rosoideae</taxon>
        <taxon>Rosoideae incertae sedis</taxon>
        <taxon>Rubus</taxon>
    </lineage>
</organism>
<protein>
    <submittedName>
        <fullName evidence="2">Uncharacterized protein</fullName>
    </submittedName>
</protein>
<evidence type="ECO:0000313" key="2">
    <source>
        <dbReference type="EMBL" id="KAK9933678.1"/>
    </source>
</evidence>
<evidence type="ECO:0000313" key="3">
    <source>
        <dbReference type="Proteomes" id="UP001457282"/>
    </source>
</evidence>
<dbReference type="AlphaFoldDB" id="A0AAW1XBE3"/>
<comment type="caution">
    <text evidence="2">The sequence shown here is derived from an EMBL/GenBank/DDBJ whole genome shotgun (WGS) entry which is preliminary data.</text>
</comment>
<dbReference type="EMBL" id="JBEDUW010000004">
    <property type="protein sequence ID" value="KAK9933678.1"/>
    <property type="molecule type" value="Genomic_DNA"/>
</dbReference>
<name>A0AAW1XBE3_RUBAR</name>
<sequence>MHEVARLEGPDLPLHMDCSVYGSQIIFTGVVELASPPLTDSSDSEDRESSSDDNNDFSDDRGERMFVFETDPTLDPSPSIKRESYPEFNFSMHHLLLVELAGDLYALGWDEEFPNYASFELWGGTKMLVSGPKTPIYCLDAAAPRGKWKLVQGDPLPFRGGRALVVDDGDDRIMFTHESRCTNFGYEVYELVAYRMLNDDDCSIERIGAYYPSISRAGWDSCYDAPELKYSFAHLGGRRVCFAKARFVSHETQKHGIGMMQLFVSTFEFCFDDGDDGSRSFSVKSLLDYSAHSSRIFQLLLDDPQQSGDATLLDAQLLGCFVL</sequence>
<gene>
    <name evidence="2" type="ORF">M0R45_020860</name>
</gene>
<keyword evidence="3" id="KW-1185">Reference proteome</keyword>